<dbReference type="EMBL" id="RXIF01000002">
    <property type="protein sequence ID" value="RZN65566.1"/>
    <property type="molecule type" value="Genomic_DNA"/>
</dbReference>
<dbReference type="PROSITE" id="PS00634">
    <property type="entry name" value="RIBOSOMAL_L30"/>
    <property type="match status" value="1"/>
</dbReference>
<evidence type="ECO:0000256" key="1">
    <source>
        <dbReference type="ARBA" id="ARBA00007594"/>
    </source>
</evidence>
<dbReference type="InterPro" id="IPR005997">
    <property type="entry name" value="Ribosomal_uL30_arc"/>
</dbReference>
<gene>
    <name evidence="4" type="primary">rpl30</name>
    <name evidence="6" type="ORF">EF806_01050</name>
</gene>
<evidence type="ECO:0000256" key="2">
    <source>
        <dbReference type="ARBA" id="ARBA00022980"/>
    </source>
</evidence>
<dbReference type="Gene3D" id="1.10.15.30">
    <property type="match status" value="1"/>
</dbReference>
<dbReference type="InterPro" id="IPR036919">
    <property type="entry name" value="Ribo_uL30_ferredoxin-like_sf"/>
</dbReference>
<evidence type="ECO:0000313" key="6">
    <source>
        <dbReference type="EMBL" id="RZN65566.1"/>
    </source>
</evidence>
<organism evidence="6 7">
    <name type="scientific">Methanoliparum thermophilum</name>
    <dbReference type="NCBI Taxonomy" id="2491083"/>
    <lineage>
        <taxon>Archaea</taxon>
        <taxon>Methanobacteriati</taxon>
        <taxon>Methanobacteriota</taxon>
        <taxon>Candidatus Methanoliparia</taxon>
        <taxon>Candidatus Methanoliparales</taxon>
        <taxon>Candidatus Methanoliparaceae</taxon>
        <taxon>Candidatus Methanoliparum</taxon>
    </lineage>
</organism>
<dbReference type="CDD" id="cd01657">
    <property type="entry name" value="Ribosomal_L7_archeal_euk"/>
    <property type="match status" value="1"/>
</dbReference>
<dbReference type="SUPFAM" id="SSF55129">
    <property type="entry name" value="Ribosomal protein L30p/L7e"/>
    <property type="match status" value="1"/>
</dbReference>
<evidence type="ECO:0000256" key="3">
    <source>
        <dbReference type="ARBA" id="ARBA00023274"/>
    </source>
</evidence>
<dbReference type="GO" id="GO:0000463">
    <property type="term" value="P:maturation of LSU-rRNA from tricistronic rRNA transcript (SSU-rRNA, 5.8S rRNA, LSU-rRNA)"/>
    <property type="evidence" value="ECO:0007669"/>
    <property type="project" value="TreeGrafter"/>
</dbReference>
<dbReference type="Pfam" id="PF00327">
    <property type="entry name" value="Ribosomal_L30"/>
    <property type="match status" value="1"/>
</dbReference>
<comment type="similarity">
    <text evidence="1 4">Belongs to the universal ribosomal protein uL30 family.</text>
</comment>
<dbReference type="InterPro" id="IPR035808">
    <property type="entry name" value="Ribosomal_uL30_euk_arc"/>
</dbReference>
<dbReference type="PANTHER" id="PTHR11524">
    <property type="entry name" value="60S RIBOSOMAL PROTEIN L7"/>
    <property type="match status" value="1"/>
</dbReference>
<comment type="subunit">
    <text evidence="4">Part of the 50S ribosomal subunit.</text>
</comment>
<evidence type="ECO:0000259" key="5">
    <source>
        <dbReference type="Pfam" id="PF00327"/>
    </source>
</evidence>
<feature type="domain" description="Large ribosomal subunit protein uL30-like ferredoxin-like fold" evidence="5">
    <location>
        <begin position="3"/>
        <end position="52"/>
    </location>
</feature>
<dbReference type="InterPro" id="IPR016082">
    <property type="entry name" value="Ribosomal_uL30_ferredoxin-like"/>
</dbReference>
<dbReference type="InterPro" id="IPR039699">
    <property type="entry name" value="Ribosomal_uL30"/>
</dbReference>
<dbReference type="AlphaFoldDB" id="A0A520KUH7"/>
<dbReference type="GO" id="GO:0003723">
    <property type="term" value="F:RNA binding"/>
    <property type="evidence" value="ECO:0007669"/>
    <property type="project" value="TreeGrafter"/>
</dbReference>
<evidence type="ECO:0000256" key="4">
    <source>
        <dbReference type="HAMAP-Rule" id="MF_01371"/>
    </source>
</evidence>
<dbReference type="GO" id="GO:0006412">
    <property type="term" value="P:translation"/>
    <property type="evidence" value="ECO:0007669"/>
    <property type="project" value="UniProtKB-UniRule"/>
</dbReference>
<dbReference type="GO" id="GO:0022625">
    <property type="term" value="C:cytosolic large ribosomal subunit"/>
    <property type="evidence" value="ECO:0007669"/>
    <property type="project" value="UniProtKB-UniRule"/>
</dbReference>
<dbReference type="Gene3D" id="3.30.1390.20">
    <property type="entry name" value="Ribosomal protein L30, ferredoxin-like fold domain"/>
    <property type="match status" value="1"/>
</dbReference>
<proteinExistence type="inferred from homology"/>
<dbReference type="InterPro" id="IPR018038">
    <property type="entry name" value="Ribosomal_uL30_CS"/>
</dbReference>
<dbReference type="PANTHER" id="PTHR11524:SF16">
    <property type="entry name" value="LARGE RIBOSOMAL SUBUNIT PROTEIN UL30"/>
    <property type="match status" value="1"/>
</dbReference>
<dbReference type="HAMAP" id="MF_01371_A">
    <property type="entry name" value="Ribosomal_uL30_A"/>
    <property type="match status" value="1"/>
</dbReference>
<keyword evidence="2 4" id="KW-0689">Ribosomal protein</keyword>
<dbReference type="NCBIfam" id="NF004711">
    <property type="entry name" value="PRK06049.1"/>
    <property type="match status" value="1"/>
</dbReference>
<keyword evidence="3 4" id="KW-0687">Ribonucleoprotein</keyword>
<dbReference type="Proteomes" id="UP000317158">
    <property type="component" value="Unassembled WGS sequence"/>
</dbReference>
<sequence length="150" mass="17295">MYAAILLRSHVGVKKPIKDTLEMLRLYKINHCVFLEENEYNKGMLQKVKDFVAWGEVDKETLKIILEERGRLADNAKLKDLEDTPFESLDMFVESLLSGKANFKDIPTLKPVFRLHPPRKGHKGIKKSFKNGGELGYHGDKINDLLLKMR</sequence>
<accession>A0A520KUH7</accession>
<dbReference type="NCBIfam" id="TIGR01309">
    <property type="entry name" value="uL30_arch"/>
    <property type="match status" value="1"/>
</dbReference>
<name>A0A520KUH7_METT2</name>
<comment type="caution">
    <text evidence="6">The sequence shown here is derived from an EMBL/GenBank/DDBJ whole genome shotgun (WGS) entry which is preliminary data.</text>
</comment>
<dbReference type="GO" id="GO:0003735">
    <property type="term" value="F:structural constituent of ribosome"/>
    <property type="evidence" value="ECO:0007669"/>
    <property type="project" value="UniProtKB-UniRule"/>
</dbReference>
<evidence type="ECO:0000313" key="7">
    <source>
        <dbReference type="Proteomes" id="UP000317158"/>
    </source>
</evidence>
<protein>
    <recommendedName>
        <fullName evidence="4">Large ribosomal subunit protein uL30</fullName>
    </recommendedName>
</protein>
<reference evidence="6 7" key="1">
    <citation type="journal article" date="2019" name="Nat. Microbiol.">
        <title>Wide diversity of methane and short-chain alkane metabolisms in uncultured archaea.</title>
        <authorList>
            <person name="Borrel G."/>
            <person name="Adam P.S."/>
            <person name="McKay L.J."/>
            <person name="Chen L.X."/>
            <person name="Sierra-Garcia I.N."/>
            <person name="Sieber C.M."/>
            <person name="Letourneur Q."/>
            <person name="Ghozlane A."/>
            <person name="Andersen G.L."/>
            <person name="Li W.J."/>
            <person name="Hallam S.J."/>
            <person name="Muyzer G."/>
            <person name="de Oliveira V.M."/>
            <person name="Inskeep W.P."/>
            <person name="Banfield J.F."/>
            <person name="Gribaldo S."/>
        </authorList>
    </citation>
    <scope>NUCLEOTIDE SEQUENCE [LARGE SCALE GENOMIC DNA]</scope>
    <source>
        <strain evidence="6">NM1a</strain>
    </source>
</reference>